<dbReference type="AlphaFoldDB" id="K9HMF8"/>
<comment type="caution">
    <text evidence="5">The sequence shown here is derived from an EMBL/GenBank/DDBJ whole genome shotgun (WGS) entry which is preliminary data.</text>
</comment>
<dbReference type="Proteomes" id="UP000009881">
    <property type="component" value="Unassembled WGS sequence"/>
</dbReference>
<keyword evidence="6" id="KW-1185">Reference proteome</keyword>
<dbReference type="STRING" id="1238182.C882_3891"/>
<protein>
    <submittedName>
        <fullName evidence="5">Phage integrase</fullName>
    </submittedName>
</protein>
<evidence type="ECO:0000256" key="3">
    <source>
        <dbReference type="SAM" id="MobiDB-lite"/>
    </source>
</evidence>
<dbReference type="InterPro" id="IPR050090">
    <property type="entry name" value="Tyrosine_recombinase_XerCD"/>
</dbReference>
<dbReference type="GO" id="GO:0015074">
    <property type="term" value="P:DNA integration"/>
    <property type="evidence" value="ECO:0007669"/>
    <property type="project" value="UniProtKB-KW"/>
</dbReference>
<keyword evidence="1" id="KW-0229">DNA integration</keyword>
<dbReference type="PROSITE" id="PS51898">
    <property type="entry name" value="TYR_RECOMBINASE"/>
    <property type="match status" value="1"/>
</dbReference>
<reference evidence="5 6" key="1">
    <citation type="journal article" date="2013" name="Genome Announc.">
        <title>Draft Genome Sequence of an Alphaproteobacterium, Caenispirillum salinarum AK4(T), Isolated from a Solar Saltern.</title>
        <authorList>
            <person name="Khatri I."/>
            <person name="Singh A."/>
            <person name="Korpole S."/>
            <person name="Pinnaka A.K."/>
            <person name="Subramanian S."/>
        </authorList>
    </citation>
    <scope>NUCLEOTIDE SEQUENCE [LARGE SCALE GENOMIC DNA]</scope>
    <source>
        <strain evidence="5 6">AK4</strain>
    </source>
</reference>
<accession>K9HMF8</accession>
<evidence type="ECO:0000259" key="4">
    <source>
        <dbReference type="PROSITE" id="PS51898"/>
    </source>
</evidence>
<sequence length="198" mass="21730">MKVDPKPGSKLEEKGQKATEYRLKEPKTAKGRRTVYIPAVVVDALKAYKARQKEEMMQTGARQPDGLAFCCHFTGAPMSLNAMSGSFRQIAKDAGLNVTLHGLRHSHISSLLMAGVPLKHVSERAGHASVSVTADIYGHLLETMDRATAEVADGPLREALDRAGDTRFDTQRKRRKSAVGKTAIRNIADFRVNKDKFG</sequence>
<dbReference type="Pfam" id="PF00589">
    <property type="entry name" value="Phage_integrase"/>
    <property type="match status" value="1"/>
</dbReference>
<dbReference type="PANTHER" id="PTHR30349:SF91">
    <property type="entry name" value="INTA PROTEIN"/>
    <property type="match status" value="1"/>
</dbReference>
<evidence type="ECO:0000313" key="6">
    <source>
        <dbReference type="Proteomes" id="UP000009881"/>
    </source>
</evidence>
<organism evidence="5 6">
    <name type="scientific">Caenispirillum salinarum AK4</name>
    <dbReference type="NCBI Taxonomy" id="1238182"/>
    <lineage>
        <taxon>Bacteria</taxon>
        <taxon>Pseudomonadati</taxon>
        <taxon>Pseudomonadota</taxon>
        <taxon>Alphaproteobacteria</taxon>
        <taxon>Rhodospirillales</taxon>
        <taxon>Novispirillaceae</taxon>
        <taxon>Caenispirillum</taxon>
    </lineage>
</organism>
<name>K9HMF8_9PROT</name>
<keyword evidence="2" id="KW-0233">DNA recombination</keyword>
<gene>
    <name evidence="5" type="ORF">C882_3891</name>
</gene>
<dbReference type="Gene3D" id="1.10.443.10">
    <property type="entry name" value="Intergrase catalytic core"/>
    <property type="match status" value="1"/>
</dbReference>
<dbReference type="InterPro" id="IPR002104">
    <property type="entry name" value="Integrase_catalytic"/>
</dbReference>
<feature type="domain" description="Tyr recombinase" evidence="4">
    <location>
        <begin position="1"/>
        <end position="150"/>
    </location>
</feature>
<dbReference type="CDD" id="cd01189">
    <property type="entry name" value="INT_ICEBs1_C_like"/>
    <property type="match status" value="1"/>
</dbReference>
<proteinExistence type="predicted"/>
<dbReference type="InterPro" id="IPR013762">
    <property type="entry name" value="Integrase-like_cat_sf"/>
</dbReference>
<dbReference type="GO" id="GO:0003677">
    <property type="term" value="F:DNA binding"/>
    <property type="evidence" value="ECO:0007669"/>
    <property type="project" value="InterPro"/>
</dbReference>
<dbReference type="SUPFAM" id="SSF56349">
    <property type="entry name" value="DNA breaking-rejoining enzymes"/>
    <property type="match status" value="1"/>
</dbReference>
<dbReference type="EMBL" id="ANHY01000006">
    <property type="protein sequence ID" value="EKV31518.1"/>
    <property type="molecule type" value="Genomic_DNA"/>
</dbReference>
<dbReference type="eggNOG" id="COG0582">
    <property type="taxonomic scope" value="Bacteria"/>
</dbReference>
<evidence type="ECO:0000256" key="2">
    <source>
        <dbReference type="ARBA" id="ARBA00023172"/>
    </source>
</evidence>
<evidence type="ECO:0000313" key="5">
    <source>
        <dbReference type="EMBL" id="EKV31518.1"/>
    </source>
</evidence>
<dbReference type="GO" id="GO:0006310">
    <property type="term" value="P:DNA recombination"/>
    <property type="evidence" value="ECO:0007669"/>
    <property type="project" value="UniProtKB-KW"/>
</dbReference>
<evidence type="ECO:0000256" key="1">
    <source>
        <dbReference type="ARBA" id="ARBA00022908"/>
    </source>
</evidence>
<dbReference type="InterPro" id="IPR011010">
    <property type="entry name" value="DNA_brk_join_enz"/>
</dbReference>
<dbReference type="PANTHER" id="PTHR30349">
    <property type="entry name" value="PHAGE INTEGRASE-RELATED"/>
    <property type="match status" value="1"/>
</dbReference>
<feature type="region of interest" description="Disordered" evidence="3">
    <location>
        <begin position="1"/>
        <end position="20"/>
    </location>
</feature>